<organism evidence="1">
    <name type="scientific">marine sediment metagenome</name>
    <dbReference type="NCBI Taxonomy" id="412755"/>
    <lineage>
        <taxon>unclassified sequences</taxon>
        <taxon>metagenomes</taxon>
        <taxon>ecological metagenomes</taxon>
    </lineage>
</organism>
<name>X1LWZ9_9ZZZZ</name>
<gene>
    <name evidence="1" type="ORF">S06H3_27775</name>
</gene>
<reference evidence="1" key="1">
    <citation type="journal article" date="2014" name="Front. Microbiol.">
        <title>High frequency of phylogenetically diverse reductive dehalogenase-homologous genes in deep subseafloor sedimentary metagenomes.</title>
        <authorList>
            <person name="Kawai M."/>
            <person name="Futagami T."/>
            <person name="Toyoda A."/>
            <person name="Takaki Y."/>
            <person name="Nishi S."/>
            <person name="Hori S."/>
            <person name="Arai W."/>
            <person name="Tsubouchi T."/>
            <person name="Morono Y."/>
            <person name="Uchiyama I."/>
            <person name="Ito T."/>
            <person name="Fujiyama A."/>
            <person name="Inagaki F."/>
            <person name="Takami H."/>
        </authorList>
    </citation>
    <scope>NUCLEOTIDE SEQUENCE</scope>
    <source>
        <strain evidence="1">Expedition CK06-06</strain>
    </source>
</reference>
<feature type="non-terminal residue" evidence="1">
    <location>
        <position position="178"/>
    </location>
</feature>
<dbReference type="EMBL" id="BARV01016141">
    <property type="protein sequence ID" value="GAI23578.1"/>
    <property type="molecule type" value="Genomic_DNA"/>
</dbReference>
<sequence>MHGIRIPPKSAVKLGPEQLKEYNRQMHDLKYIRGHFIELIIKIEEDINKIIEKSMISKKSRFKTVFSEKILNSRSISLKMKIDIFEEIVRGGKYLRQDEQEEFFKSLKTLIVERNKWAHGPIFYQQDPNLKLQPYLQYINTKGKPSEQKLTKEYFDGLNKKLQTIHEKIEKVLIEMKL</sequence>
<evidence type="ECO:0000313" key="1">
    <source>
        <dbReference type="EMBL" id="GAI23578.1"/>
    </source>
</evidence>
<accession>X1LWZ9</accession>
<dbReference type="AlphaFoldDB" id="X1LWZ9"/>
<proteinExistence type="predicted"/>
<comment type="caution">
    <text evidence="1">The sequence shown here is derived from an EMBL/GenBank/DDBJ whole genome shotgun (WGS) entry which is preliminary data.</text>
</comment>
<evidence type="ECO:0008006" key="2">
    <source>
        <dbReference type="Google" id="ProtNLM"/>
    </source>
</evidence>
<protein>
    <recommendedName>
        <fullName evidence="2">RiboL-PSP-HEPN domain-containing protein</fullName>
    </recommendedName>
</protein>